<keyword evidence="5 8" id="KW-0862">Zinc</keyword>
<keyword evidence="6 8" id="KW-0456">Lyase</keyword>
<dbReference type="EMBL" id="QMEY01000016">
    <property type="protein sequence ID" value="RBQ16517.1"/>
    <property type="molecule type" value="Genomic_DNA"/>
</dbReference>
<protein>
    <recommendedName>
        <fullName evidence="3 8">6-carboxy-5,6,7,8-tetrahydropterin synthase</fullName>
        <ecNumber evidence="8">4.-.-.-</ecNumber>
    </recommendedName>
</protein>
<organism evidence="11 12">
    <name type="scientific">Spongiactinospora rosea</name>
    <dbReference type="NCBI Taxonomy" id="2248750"/>
    <lineage>
        <taxon>Bacteria</taxon>
        <taxon>Bacillati</taxon>
        <taxon>Actinomycetota</taxon>
        <taxon>Actinomycetes</taxon>
        <taxon>Streptosporangiales</taxon>
        <taxon>Streptosporangiaceae</taxon>
        <taxon>Spongiactinospora</taxon>
    </lineage>
</organism>
<dbReference type="GO" id="GO:0046872">
    <property type="term" value="F:metal ion binding"/>
    <property type="evidence" value="ECO:0007669"/>
    <property type="project" value="UniProtKB-KW"/>
</dbReference>
<dbReference type="UniPathway" id="UPA00391"/>
<dbReference type="Gene3D" id="3.30.479.10">
    <property type="entry name" value="6-pyruvoyl tetrahydropterin synthase/QueD"/>
    <property type="match status" value="1"/>
</dbReference>
<dbReference type="InterPro" id="IPR007115">
    <property type="entry name" value="6-PTP_synth/QueD"/>
</dbReference>
<dbReference type="PIRSF" id="PIRSF006113">
    <property type="entry name" value="PTP_synth"/>
    <property type="match status" value="1"/>
</dbReference>
<reference evidence="11 12" key="1">
    <citation type="submission" date="2018-06" db="EMBL/GenBank/DDBJ databases">
        <title>Sphaerisporangium craniellae sp. nov., isolated from a marine sponge in the South China Sea.</title>
        <authorList>
            <person name="Li L."/>
        </authorList>
    </citation>
    <scope>NUCLEOTIDE SEQUENCE [LARGE SCALE GENOMIC DNA]</scope>
    <source>
        <strain evidence="11 12">LHW63015</strain>
    </source>
</reference>
<dbReference type="OrthoDB" id="9804698at2"/>
<feature type="active site" description="Proton acceptor" evidence="9">
    <location>
        <position position="25"/>
    </location>
</feature>
<evidence type="ECO:0000313" key="12">
    <source>
        <dbReference type="Proteomes" id="UP000253303"/>
    </source>
</evidence>
<keyword evidence="12" id="KW-1185">Reference proteome</keyword>
<accession>A0A366LRY9</accession>
<evidence type="ECO:0000256" key="9">
    <source>
        <dbReference type="PIRSR" id="PIRSR006113-1"/>
    </source>
</evidence>
<dbReference type="RefSeq" id="WP_113984143.1">
    <property type="nucleotide sequence ID" value="NZ_QMEY01000016.1"/>
</dbReference>
<comment type="cofactor">
    <cofactor evidence="8 10">
        <name>Zn(2+)</name>
        <dbReference type="ChEBI" id="CHEBI:29105"/>
    </cofactor>
    <text evidence="8 10">Binds 1 zinc ion per subunit.</text>
</comment>
<feature type="binding site" evidence="10">
    <location>
        <position position="29"/>
    </location>
    <ligand>
        <name>Zn(2+)</name>
        <dbReference type="ChEBI" id="CHEBI:29105"/>
    </ligand>
</feature>
<evidence type="ECO:0000256" key="8">
    <source>
        <dbReference type="PIRNR" id="PIRNR006113"/>
    </source>
</evidence>
<proteinExistence type="inferred from homology"/>
<name>A0A366LRY9_9ACTN</name>
<dbReference type="EC" id="4.-.-.-" evidence="8"/>
<dbReference type="Pfam" id="PF01242">
    <property type="entry name" value="PTPS"/>
    <property type="match status" value="1"/>
</dbReference>
<feature type="binding site" evidence="10">
    <location>
        <position position="31"/>
    </location>
    <ligand>
        <name>Zn(2+)</name>
        <dbReference type="ChEBI" id="CHEBI:29105"/>
    </ligand>
</feature>
<comment type="caution">
    <text evidence="11">The sequence shown here is derived from an EMBL/GenBank/DDBJ whole genome shotgun (WGS) entry which is preliminary data.</text>
</comment>
<comment type="catalytic activity">
    <reaction evidence="7 8">
        <text>7,8-dihydroneopterin 3'-triphosphate + H2O = 6-carboxy-5,6,7,8-tetrahydropterin + triphosphate + acetaldehyde + 2 H(+)</text>
        <dbReference type="Rhea" id="RHEA:27966"/>
        <dbReference type="ChEBI" id="CHEBI:15343"/>
        <dbReference type="ChEBI" id="CHEBI:15377"/>
        <dbReference type="ChEBI" id="CHEBI:15378"/>
        <dbReference type="ChEBI" id="CHEBI:18036"/>
        <dbReference type="ChEBI" id="CHEBI:58462"/>
        <dbReference type="ChEBI" id="CHEBI:61032"/>
        <dbReference type="EC" id="4.1.2.50"/>
    </reaction>
</comment>
<dbReference type="PANTHER" id="PTHR12589:SF7">
    <property type="entry name" value="6-PYRUVOYL TETRAHYDROBIOPTERIN SYNTHASE"/>
    <property type="match status" value="1"/>
</dbReference>
<evidence type="ECO:0000256" key="1">
    <source>
        <dbReference type="ARBA" id="ARBA00005061"/>
    </source>
</evidence>
<evidence type="ECO:0000256" key="5">
    <source>
        <dbReference type="ARBA" id="ARBA00022833"/>
    </source>
</evidence>
<dbReference type="AlphaFoldDB" id="A0A366LRY9"/>
<dbReference type="Proteomes" id="UP000253303">
    <property type="component" value="Unassembled WGS sequence"/>
</dbReference>
<feature type="active site" description="Charge relay system" evidence="9">
    <location>
        <position position="109"/>
    </location>
</feature>
<dbReference type="GO" id="GO:0070497">
    <property type="term" value="F:6-carboxytetrahydropterin synthase activity"/>
    <property type="evidence" value="ECO:0007669"/>
    <property type="project" value="UniProtKB-EC"/>
</dbReference>
<keyword evidence="4 8" id="KW-0479">Metal-binding</keyword>
<comment type="pathway">
    <text evidence="1 8">Purine metabolism; 7-cyano-7-deazaguanine biosynthesis.</text>
</comment>
<sequence length="121" mass="14186">MYVIAKRFAFSASHRLDLLPEGHPCRRDHGHNYVVEIRLTAHELDPYGFVADFGELTPVRDHLADTYDHRCLNDILEQPTCERLARRLYRWCSDNLPVAHLLRAVRVSETPSTWAEYREEP</sequence>
<comment type="similarity">
    <text evidence="2 8">Belongs to the PTPS family. QueD subfamily.</text>
</comment>
<keyword evidence="8" id="KW-0671">Queuosine biosynthesis</keyword>
<evidence type="ECO:0000256" key="2">
    <source>
        <dbReference type="ARBA" id="ARBA00008900"/>
    </source>
</evidence>
<evidence type="ECO:0000256" key="3">
    <source>
        <dbReference type="ARBA" id="ARBA00018141"/>
    </source>
</evidence>
<evidence type="ECO:0000256" key="4">
    <source>
        <dbReference type="ARBA" id="ARBA00022723"/>
    </source>
</evidence>
<feature type="binding site" evidence="10">
    <location>
        <position position="14"/>
    </location>
    <ligand>
        <name>Zn(2+)</name>
        <dbReference type="ChEBI" id="CHEBI:29105"/>
    </ligand>
</feature>
<evidence type="ECO:0000313" key="11">
    <source>
        <dbReference type="EMBL" id="RBQ16517.1"/>
    </source>
</evidence>
<dbReference type="InterPro" id="IPR038418">
    <property type="entry name" value="6-PTP_synth/QueD_sf"/>
</dbReference>
<dbReference type="PANTHER" id="PTHR12589">
    <property type="entry name" value="PYRUVOYL TETRAHYDROBIOPTERIN SYNTHASE"/>
    <property type="match status" value="1"/>
</dbReference>
<dbReference type="GO" id="GO:0008616">
    <property type="term" value="P:tRNA queuosine(34) biosynthetic process"/>
    <property type="evidence" value="ECO:0007669"/>
    <property type="project" value="UniProtKB-KW"/>
</dbReference>
<evidence type="ECO:0000256" key="10">
    <source>
        <dbReference type="PIRSR" id="PIRSR006113-2"/>
    </source>
</evidence>
<dbReference type="SUPFAM" id="SSF55620">
    <property type="entry name" value="Tetrahydrobiopterin biosynthesis enzymes-like"/>
    <property type="match status" value="1"/>
</dbReference>
<evidence type="ECO:0000256" key="7">
    <source>
        <dbReference type="ARBA" id="ARBA00048807"/>
    </source>
</evidence>
<feature type="active site" description="Charge relay system" evidence="9">
    <location>
        <position position="69"/>
    </location>
</feature>
<evidence type="ECO:0000256" key="6">
    <source>
        <dbReference type="ARBA" id="ARBA00023239"/>
    </source>
</evidence>
<gene>
    <name evidence="11" type="ORF">DP939_29815</name>
</gene>